<reference evidence="1" key="1">
    <citation type="journal article" date="2023" name="Mol. Phylogenet. Evol.">
        <title>Genome-scale phylogeny and comparative genomics of the fungal order Sordariales.</title>
        <authorList>
            <person name="Hensen N."/>
            <person name="Bonometti L."/>
            <person name="Westerberg I."/>
            <person name="Brannstrom I.O."/>
            <person name="Guillou S."/>
            <person name="Cros-Aarteil S."/>
            <person name="Calhoun S."/>
            <person name="Haridas S."/>
            <person name="Kuo A."/>
            <person name="Mondo S."/>
            <person name="Pangilinan J."/>
            <person name="Riley R."/>
            <person name="LaButti K."/>
            <person name="Andreopoulos B."/>
            <person name="Lipzen A."/>
            <person name="Chen C."/>
            <person name="Yan M."/>
            <person name="Daum C."/>
            <person name="Ng V."/>
            <person name="Clum A."/>
            <person name="Steindorff A."/>
            <person name="Ohm R.A."/>
            <person name="Martin F."/>
            <person name="Silar P."/>
            <person name="Natvig D.O."/>
            <person name="Lalanne C."/>
            <person name="Gautier V."/>
            <person name="Ament-Velasquez S.L."/>
            <person name="Kruys A."/>
            <person name="Hutchinson M.I."/>
            <person name="Powell A.J."/>
            <person name="Barry K."/>
            <person name="Miller A.N."/>
            <person name="Grigoriev I.V."/>
            <person name="Debuchy R."/>
            <person name="Gladieux P."/>
            <person name="Hiltunen Thoren M."/>
            <person name="Johannesson H."/>
        </authorList>
    </citation>
    <scope>NUCLEOTIDE SEQUENCE</scope>
    <source>
        <strain evidence="1">CBS 314.62</strain>
    </source>
</reference>
<accession>A0AAE0XG12</accession>
<reference evidence="1" key="2">
    <citation type="submission" date="2023-06" db="EMBL/GenBank/DDBJ databases">
        <authorList>
            <consortium name="Lawrence Berkeley National Laboratory"/>
            <person name="Haridas S."/>
            <person name="Hensen N."/>
            <person name="Bonometti L."/>
            <person name="Westerberg I."/>
            <person name="Brannstrom I.O."/>
            <person name="Guillou S."/>
            <person name="Cros-Aarteil S."/>
            <person name="Calhoun S."/>
            <person name="Kuo A."/>
            <person name="Mondo S."/>
            <person name="Pangilinan J."/>
            <person name="Riley R."/>
            <person name="Labutti K."/>
            <person name="Andreopoulos B."/>
            <person name="Lipzen A."/>
            <person name="Chen C."/>
            <person name="Yanf M."/>
            <person name="Daum C."/>
            <person name="Ng V."/>
            <person name="Clum A."/>
            <person name="Steindorff A."/>
            <person name="Ohm R."/>
            <person name="Martin F."/>
            <person name="Silar P."/>
            <person name="Natvig D."/>
            <person name="Lalanne C."/>
            <person name="Gautier V."/>
            <person name="Ament-Velasquez S.L."/>
            <person name="Kruys A."/>
            <person name="Hutchinson M.I."/>
            <person name="Powell A.J."/>
            <person name="Barry K."/>
            <person name="Miller A.N."/>
            <person name="Grigoriev I.V."/>
            <person name="Debuchy R."/>
            <person name="Gladieux P."/>
            <person name="Thoren M.H."/>
            <person name="Johannesson H."/>
        </authorList>
    </citation>
    <scope>NUCLEOTIDE SEQUENCE</scope>
    <source>
        <strain evidence="1">CBS 314.62</strain>
    </source>
</reference>
<gene>
    <name evidence="1" type="ORF">B0T22DRAFT_25930</name>
</gene>
<evidence type="ECO:0000313" key="1">
    <source>
        <dbReference type="EMBL" id="KAK3692788.1"/>
    </source>
</evidence>
<proteinExistence type="predicted"/>
<organism evidence="1 2">
    <name type="scientific">Podospora appendiculata</name>
    <dbReference type="NCBI Taxonomy" id="314037"/>
    <lineage>
        <taxon>Eukaryota</taxon>
        <taxon>Fungi</taxon>
        <taxon>Dikarya</taxon>
        <taxon>Ascomycota</taxon>
        <taxon>Pezizomycotina</taxon>
        <taxon>Sordariomycetes</taxon>
        <taxon>Sordariomycetidae</taxon>
        <taxon>Sordariales</taxon>
        <taxon>Podosporaceae</taxon>
        <taxon>Podospora</taxon>
    </lineage>
</organism>
<evidence type="ECO:0000313" key="2">
    <source>
        <dbReference type="Proteomes" id="UP001270362"/>
    </source>
</evidence>
<comment type="caution">
    <text evidence="1">The sequence shown here is derived from an EMBL/GenBank/DDBJ whole genome shotgun (WGS) entry which is preliminary data.</text>
</comment>
<protein>
    <submittedName>
        <fullName evidence="1">Uncharacterized protein</fullName>
    </submittedName>
</protein>
<dbReference type="AlphaFoldDB" id="A0AAE0XG12"/>
<keyword evidence="2" id="KW-1185">Reference proteome</keyword>
<sequence length="259" mass="28170">MMRTTRAPQDTPAAERPAGDIRMTTALLDIRRNQHTAAETQRMMTLPPLLPVATEPAARGRAEIKTIQTPRDTPAAERPAVDIRMTPIPAATRALAANPVATTAPLDIRRNQHTAAVETPRTMTPLPLLLVAMETAARDSANLEIRTMTPLDIRRSQHTAAVETPRTMTPLPLLLVAMEIAARDSANLAAVEIRMRIPLPTHSAQLRRTHPTVPTMMERLLRAPVATEEAAMEAAASSSRVDKMMQAISPSPGIMSISF</sequence>
<dbReference type="Proteomes" id="UP001270362">
    <property type="component" value="Unassembled WGS sequence"/>
</dbReference>
<dbReference type="EMBL" id="JAULSO010000001">
    <property type="protein sequence ID" value="KAK3692788.1"/>
    <property type="molecule type" value="Genomic_DNA"/>
</dbReference>
<name>A0AAE0XG12_9PEZI</name>